<evidence type="ECO:0000259" key="1">
    <source>
        <dbReference type="Pfam" id="PF06568"/>
    </source>
</evidence>
<sequence>MAYATHISSAPTGRFETFTASLRTALQRRRVFSRTLKELSALSDRELADLGLHRSMLRRIAQEAAQNVA</sequence>
<dbReference type="Proteomes" id="UP001597135">
    <property type="component" value="Unassembled WGS sequence"/>
</dbReference>
<evidence type="ECO:0000313" key="3">
    <source>
        <dbReference type="Proteomes" id="UP001597135"/>
    </source>
</evidence>
<organism evidence="2 3">
    <name type="scientific">Litorisediminicola beolgyonensis</name>
    <dbReference type="NCBI Taxonomy" id="1173614"/>
    <lineage>
        <taxon>Bacteria</taxon>
        <taxon>Pseudomonadati</taxon>
        <taxon>Pseudomonadota</taxon>
        <taxon>Alphaproteobacteria</taxon>
        <taxon>Rhodobacterales</taxon>
        <taxon>Paracoccaceae</taxon>
        <taxon>Litorisediminicola</taxon>
    </lineage>
</organism>
<accession>A0ABW3ZKS4</accession>
<gene>
    <name evidence="2" type="ORF">ACFQ4E_15060</name>
</gene>
<comment type="caution">
    <text evidence="2">The sequence shown here is derived from an EMBL/GenBank/DDBJ whole genome shotgun (WGS) entry which is preliminary data.</text>
</comment>
<proteinExistence type="predicted"/>
<reference evidence="3" key="1">
    <citation type="journal article" date="2019" name="Int. J. Syst. Evol. Microbiol.">
        <title>The Global Catalogue of Microorganisms (GCM) 10K type strain sequencing project: providing services to taxonomists for standard genome sequencing and annotation.</title>
        <authorList>
            <consortium name="The Broad Institute Genomics Platform"/>
            <consortium name="The Broad Institute Genome Sequencing Center for Infectious Disease"/>
            <person name="Wu L."/>
            <person name="Ma J."/>
        </authorList>
    </citation>
    <scope>NUCLEOTIDE SEQUENCE [LARGE SCALE GENOMIC DNA]</scope>
    <source>
        <strain evidence="3">CCUG 62953</strain>
    </source>
</reference>
<evidence type="ECO:0000313" key="2">
    <source>
        <dbReference type="EMBL" id="MFD1343745.1"/>
    </source>
</evidence>
<dbReference type="Pfam" id="PF06568">
    <property type="entry name" value="YjiS-like"/>
    <property type="match status" value="1"/>
</dbReference>
<dbReference type="InterPro" id="IPR009506">
    <property type="entry name" value="YjiS-like"/>
</dbReference>
<name>A0ABW3ZKS4_9RHOB</name>
<feature type="domain" description="YjiS-like" evidence="1">
    <location>
        <begin position="22"/>
        <end position="58"/>
    </location>
</feature>
<protein>
    <submittedName>
        <fullName evidence="2">DUF1127 domain-containing protein</fullName>
    </submittedName>
</protein>
<dbReference type="RefSeq" id="WP_386804960.1">
    <property type="nucleotide sequence ID" value="NZ_JBHTMU010000030.1"/>
</dbReference>
<keyword evidence="3" id="KW-1185">Reference proteome</keyword>
<dbReference type="EMBL" id="JBHTMU010000030">
    <property type="protein sequence ID" value="MFD1343745.1"/>
    <property type="molecule type" value="Genomic_DNA"/>
</dbReference>